<dbReference type="AlphaFoldDB" id="A0A382QK47"/>
<dbReference type="Gene3D" id="2.60.40.4070">
    <property type="match status" value="1"/>
</dbReference>
<organism evidence="2">
    <name type="scientific">marine metagenome</name>
    <dbReference type="NCBI Taxonomy" id="408172"/>
    <lineage>
        <taxon>unclassified sequences</taxon>
        <taxon>metagenomes</taxon>
        <taxon>ecological metagenomes</taxon>
    </lineage>
</organism>
<dbReference type="Pfam" id="PF13860">
    <property type="entry name" value="FlgD_ig"/>
    <property type="match status" value="1"/>
</dbReference>
<sequence>MKKLLITIFATCSIPLSAQITEISGLWEPYEMNYIYHVYTNSDIPTEFQDGWYDNSDADSTYFHPDGSGMFEGYSVVWYTESDTLFLNETLYTFEFEEDTLTITAYDMDIFTGLYESNIDSLMYYEALDEAFFEGIEISSITEVDLYTQYSFIFVSELSNANKDILLPKEFILNQNYPNPFNPVTTLQYDLPEDAVVNITIYDMMGRVVKTLINDQQTAGYRSLQWNATNNAGSPVSAGIYLYMIQAGD</sequence>
<feature type="domain" description="FlgD/Vpr Ig-like" evidence="1">
    <location>
        <begin position="186"/>
        <end position="247"/>
    </location>
</feature>
<reference evidence="2" key="1">
    <citation type="submission" date="2018-05" db="EMBL/GenBank/DDBJ databases">
        <authorList>
            <person name="Lanie J.A."/>
            <person name="Ng W.-L."/>
            <person name="Kazmierczak K.M."/>
            <person name="Andrzejewski T.M."/>
            <person name="Davidsen T.M."/>
            <person name="Wayne K.J."/>
            <person name="Tettelin H."/>
            <person name="Glass J.I."/>
            <person name="Rusch D."/>
            <person name="Podicherti R."/>
            <person name="Tsui H.-C.T."/>
            <person name="Winkler M.E."/>
        </authorList>
    </citation>
    <scope>NUCLEOTIDE SEQUENCE</scope>
</reference>
<dbReference type="InterPro" id="IPR026444">
    <property type="entry name" value="Secre_tail"/>
</dbReference>
<name>A0A382QK47_9ZZZZ</name>
<dbReference type="EMBL" id="UINC01115070">
    <property type="protein sequence ID" value="SVC85826.1"/>
    <property type="molecule type" value="Genomic_DNA"/>
</dbReference>
<dbReference type="NCBIfam" id="TIGR04183">
    <property type="entry name" value="Por_Secre_tail"/>
    <property type="match status" value="1"/>
</dbReference>
<protein>
    <recommendedName>
        <fullName evidence="1">FlgD/Vpr Ig-like domain-containing protein</fullName>
    </recommendedName>
</protein>
<accession>A0A382QK47</accession>
<dbReference type="InterPro" id="IPR025965">
    <property type="entry name" value="FlgD/Vpr_Ig-like"/>
</dbReference>
<feature type="non-terminal residue" evidence="2">
    <location>
        <position position="249"/>
    </location>
</feature>
<proteinExistence type="predicted"/>
<gene>
    <name evidence="2" type="ORF">METZ01_LOCUS338680</name>
</gene>
<evidence type="ECO:0000313" key="2">
    <source>
        <dbReference type="EMBL" id="SVC85826.1"/>
    </source>
</evidence>
<evidence type="ECO:0000259" key="1">
    <source>
        <dbReference type="Pfam" id="PF13860"/>
    </source>
</evidence>